<comment type="caution">
    <text evidence="1">The sequence shown here is derived from an EMBL/GenBank/DDBJ whole genome shotgun (WGS) entry which is preliminary data.</text>
</comment>
<reference evidence="1" key="1">
    <citation type="journal article" date="2017" name="Nature">
        <title>The sunflower genome provides insights into oil metabolism, flowering and Asterid evolution.</title>
        <authorList>
            <person name="Badouin H."/>
            <person name="Gouzy J."/>
            <person name="Grassa C.J."/>
            <person name="Murat F."/>
            <person name="Staton S.E."/>
            <person name="Cottret L."/>
            <person name="Lelandais-Briere C."/>
            <person name="Owens G.L."/>
            <person name="Carrere S."/>
            <person name="Mayjonade B."/>
            <person name="Legrand L."/>
            <person name="Gill N."/>
            <person name="Kane N.C."/>
            <person name="Bowers J.E."/>
            <person name="Hubner S."/>
            <person name="Bellec A."/>
            <person name="Berard A."/>
            <person name="Berges H."/>
            <person name="Blanchet N."/>
            <person name="Boniface M.C."/>
            <person name="Brunel D."/>
            <person name="Catrice O."/>
            <person name="Chaidir N."/>
            <person name="Claudel C."/>
            <person name="Donnadieu C."/>
            <person name="Faraut T."/>
            <person name="Fievet G."/>
            <person name="Helmstetter N."/>
            <person name="King M."/>
            <person name="Knapp S.J."/>
            <person name="Lai Z."/>
            <person name="Le Paslier M.C."/>
            <person name="Lippi Y."/>
            <person name="Lorenzon L."/>
            <person name="Mandel J.R."/>
            <person name="Marage G."/>
            <person name="Marchand G."/>
            <person name="Marquand E."/>
            <person name="Bret-Mestries E."/>
            <person name="Morien E."/>
            <person name="Nambeesan S."/>
            <person name="Nguyen T."/>
            <person name="Pegot-Espagnet P."/>
            <person name="Pouilly N."/>
            <person name="Raftis F."/>
            <person name="Sallet E."/>
            <person name="Schiex T."/>
            <person name="Thomas J."/>
            <person name="Vandecasteele C."/>
            <person name="Vares D."/>
            <person name="Vear F."/>
            <person name="Vautrin S."/>
            <person name="Crespi M."/>
            <person name="Mangin B."/>
            <person name="Burke J.M."/>
            <person name="Salse J."/>
            <person name="Munos S."/>
            <person name="Vincourt P."/>
            <person name="Rieseberg L.H."/>
            <person name="Langlade N.B."/>
        </authorList>
    </citation>
    <scope>NUCLEOTIDE SEQUENCE</scope>
    <source>
        <tissue evidence="1">Leaves</tissue>
    </source>
</reference>
<evidence type="ECO:0000313" key="1">
    <source>
        <dbReference type="EMBL" id="KAF5815233.1"/>
    </source>
</evidence>
<dbReference type="Proteomes" id="UP000215914">
    <property type="component" value="Unassembled WGS sequence"/>
</dbReference>
<dbReference type="PANTHER" id="PTHR34427">
    <property type="entry name" value="DUF4283 DOMAIN PROTEIN"/>
    <property type="match status" value="1"/>
</dbReference>
<dbReference type="PANTHER" id="PTHR34427:SF5">
    <property type="entry name" value="DUF4283 DOMAIN-CONTAINING PROTEIN"/>
    <property type="match status" value="1"/>
</dbReference>
<proteinExistence type="predicted"/>
<reference evidence="1" key="2">
    <citation type="submission" date="2020-06" db="EMBL/GenBank/DDBJ databases">
        <title>Helianthus annuus Genome sequencing and assembly Release 2.</title>
        <authorList>
            <person name="Gouzy J."/>
            <person name="Langlade N."/>
            <person name="Munos S."/>
        </authorList>
    </citation>
    <scope>NUCLEOTIDE SEQUENCE</scope>
    <source>
        <tissue evidence="1">Leaves</tissue>
    </source>
</reference>
<sequence length="192" mass="21858">MNDKVDAKRKEVEVVSEEKVVNVHKETSAFFDLQGRAVVGRAKDFGCLISMKDILSKAGVCGSKLYYLGGLNMMLAFEDDIESTDFILNVNMWKEWFVSLDIWSGQSMAYERLTWIKFHGMPLHLAENKVFEDVASLFGKVVKGSQLSPKYWDLSTNSVVVLVDQGSRIADSVTLKWKNKSFKMWVLEELDD</sequence>
<gene>
    <name evidence="1" type="ORF">HanXRQr2_Chr03g0120791</name>
</gene>
<keyword evidence="2" id="KW-1185">Reference proteome</keyword>
<dbReference type="AlphaFoldDB" id="A0A9K3JGZ0"/>
<evidence type="ECO:0008006" key="3">
    <source>
        <dbReference type="Google" id="ProtNLM"/>
    </source>
</evidence>
<accession>A0A9K3JGZ0</accession>
<protein>
    <recommendedName>
        <fullName evidence="3">DUF4283 domain-containing protein</fullName>
    </recommendedName>
</protein>
<name>A0A9K3JGZ0_HELAN</name>
<organism evidence="1 2">
    <name type="scientific">Helianthus annuus</name>
    <name type="common">Common sunflower</name>
    <dbReference type="NCBI Taxonomy" id="4232"/>
    <lineage>
        <taxon>Eukaryota</taxon>
        <taxon>Viridiplantae</taxon>
        <taxon>Streptophyta</taxon>
        <taxon>Embryophyta</taxon>
        <taxon>Tracheophyta</taxon>
        <taxon>Spermatophyta</taxon>
        <taxon>Magnoliopsida</taxon>
        <taxon>eudicotyledons</taxon>
        <taxon>Gunneridae</taxon>
        <taxon>Pentapetalae</taxon>
        <taxon>asterids</taxon>
        <taxon>campanulids</taxon>
        <taxon>Asterales</taxon>
        <taxon>Asteraceae</taxon>
        <taxon>Asteroideae</taxon>
        <taxon>Heliantheae alliance</taxon>
        <taxon>Heliantheae</taxon>
        <taxon>Helianthus</taxon>
    </lineage>
</organism>
<dbReference type="Gramene" id="mRNA:HanXRQr2_Chr03g0120791">
    <property type="protein sequence ID" value="CDS:HanXRQr2_Chr03g0120791.1"/>
    <property type="gene ID" value="HanXRQr2_Chr03g0120791"/>
</dbReference>
<dbReference type="EMBL" id="MNCJ02000318">
    <property type="protein sequence ID" value="KAF5815233.1"/>
    <property type="molecule type" value="Genomic_DNA"/>
</dbReference>
<evidence type="ECO:0000313" key="2">
    <source>
        <dbReference type="Proteomes" id="UP000215914"/>
    </source>
</evidence>